<dbReference type="Proteomes" id="UP001140066">
    <property type="component" value="Unassembled WGS sequence"/>
</dbReference>
<gene>
    <name evidence="1" type="ORF">GGI18_001342</name>
</gene>
<name>A0ACC1KJU4_9FUNG</name>
<organism evidence="1 2">
    <name type="scientific">Coemansia linderi</name>
    <dbReference type="NCBI Taxonomy" id="2663919"/>
    <lineage>
        <taxon>Eukaryota</taxon>
        <taxon>Fungi</taxon>
        <taxon>Fungi incertae sedis</taxon>
        <taxon>Zoopagomycota</taxon>
        <taxon>Kickxellomycotina</taxon>
        <taxon>Kickxellomycetes</taxon>
        <taxon>Kickxellales</taxon>
        <taxon>Kickxellaceae</taxon>
        <taxon>Coemansia</taxon>
    </lineage>
</organism>
<dbReference type="EMBL" id="JANBUK010000193">
    <property type="protein sequence ID" value="KAJ2791157.1"/>
    <property type="molecule type" value="Genomic_DNA"/>
</dbReference>
<accession>A0ACC1KJU4</accession>
<proteinExistence type="predicted"/>
<keyword evidence="2" id="KW-1185">Reference proteome</keyword>
<reference evidence="1" key="1">
    <citation type="submission" date="2022-07" db="EMBL/GenBank/DDBJ databases">
        <title>Phylogenomic reconstructions and comparative analyses of Kickxellomycotina fungi.</title>
        <authorList>
            <person name="Reynolds N.K."/>
            <person name="Stajich J.E."/>
            <person name="Barry K."/>
            <person name="Grigoriev I.V."/>
            <person name="Crous P."/>
            <person name="Smith M.E."/>
        </authorList>
    </citation>
    <scope>NUCLEOTIDE SEQUENCE</scope>
    <source>
        <strain evidence="1">BCRC 34191</strain>
    </source>
</reference>
<evidence type="ECO:0000313" key="1">
    <source>
        <dbReference type="EMBL" id="KAJ2791157.1"/>
    </source>
</evidence>
<sequence length="352" mass="37637">MSTHTGESGRRYKLRVSFVGVDACESDGDTLPFRKLIYLATADELVGHLRQRISELFTRLYPEYGQHSVVSLRDSHMYDVHDDFKVSEAFDESPMVYAAMSALTLPGETTNGVIYDQSLSSGESIGSGRQGSEYQPRRRRYMFATPRVADSSSSSIRNVSPTLSPQSQSRELYSSDLERLGSRLLRSSQTTAAQSSEDGYAAEVVLPAFAEAGSEDPAPIEPLEQALPAPASLRMQLSAENMECDVDHAPRQLALPNTEPSAVVAAVVASEDTAPSAVSAAAVLEDTASTAVAASDAQSPEPTFDELPQIASSNTTVTSTPVVSAATIAAAAEPASKDEEAPATKEKRNRLL</sequence>
<evidence type="ECO:0000313" key="2">
    <source>
        <dbReference type="Proteomes" id="UP001140066"/>
    </source>
</evidence>
<protein>
    <submittedName>
        <fullName evidence="1">Uncharacterized protein</fullName>
    </submittedName>
</protein>
<comment type="caution">
    <text evidence="1">The sequence shown here is derived from an EMBL/GenBank/DDBJ whole genome shotgun (WGS) entry which is preliminary data.</text>
</comment>